<sequence>MGTVHARILGGLPEADQVLIADLNAERARAVAQEVGAKAVETVADLFGEGLDAVVIAAATTAHDGLVRLAISHRVPVFCEKPLAADLAATRALVADLDAVDTPVQVGFQRRFDPGYVAIRDAVRSGELGWLHTLRACTSDAAPPHASYLPTSGGIFRDCSVHDFDAIRFVTGRDVVEVYATGANRGDPCFTEASDVDTGMALLTLDDGTLAVCTATRYNGAGYDVRLEACGSKGTLVAGLDDRAPLRAAPPAGGPVGVAYAGFLERFASAYEAELRTFLRVAAGEEQCPCTPQDSLAAMLVADAATESRVTGRPVAIQR</sequence>
<name>S5TMT8_9BACT</name>
<evidence type="ECO:0000313" key="5">
    <source>
        <dbReference type="EMBL" id="AGS49703.1"/>
    </source>
</evidence>
<dbReference type="Pfam" id="PF01408">
    <property type="entry name" value="GFO_IDH_MocA"/>
    <property type="match status" value="1"/>
</dbReference>
<dbReference type="InterPro" id="IPR036291">
    <property type="entry name" value="NAD(P)-bd_dom_sf"/>
</dbReference>
<organism evidence="5">
    <name type="scientific">uncultured bacterium esnapd14</name>
    <dbReference type="NCBI Taxonomy" id="1366594"/>
    <lineage>
        <taxon>Bacteria</taxon>
        <taxon>environmental samples</taxon>
    </lineage>
</organism>
<feature type="domain" description="GFO/IDH/MocA-like oxidoreductase" evidence="4">
    <location>
        <begin position="116"/>
        <end position="236"/>
    </location>
</feature>
<dbReference type="PANTHER" id="PTHR42840:SF3">
    <property type="entry name" value="BINDING ROSSMANN FOLD OXIDOREDUCTASE, PUTATIVE (AFU_ORTHOLOGUE AFUA_2G10240)-RELATED"/>
    <property type="match status" value="1"/>
</dbReference>
<dbReference type="InterPro" id="IPR000683">
    <property type="entry name" value="Gfo/Idh/MocA-like_OxRdtase_N"/>
</dbReference>
<dbReference type="EMBL" id="KF264553">
    <property type="protein sequence ID" value="AGS49703.1"/>
    <property type="molecule type" value="Genomic_DNA"/>
</dbReference>
<dbReference type="Gene3D" id="3.30.360.10">
    <property type="entry name" value="Dihydrodipicolinate Reductase, domain 2"/>
    <property type="match status" value="1"/>
</dbReference>
<evidence type="ECO:0000256" key="1">
    <source>
        <dbReference type="ARBA" id="ARBA00010928"/>
    </source>
</evidence>
<reference evidence="5" key="1">
    <citation type="journal article" date="2013" name="Proc. Natl. Acad. Sci. U.S.A.">
        <title>Mapping gene clusters within arrayed metagenomic libraries to expand the structural diversity of biomedically relevant natural products.</title>
        <authorList>
            <person name="Owen J.G."/>
            <person name="Reddy B.V."/>
            <person name="Ternei M.A."/>
            <person name="Charlop-Powers Z."/>
            <person name="Calle P.Y."/>
            <person name="Kim J.H."/>
            <person name="Brady S.F."/>
        </authorList>
    </citation>
    <scope>NUCLEOTIDE SEQUENCE</scope>
</reference>
<dbReference type="Gene3D" id="3.40.50.720">
    <property type="entry name" value="NAD(P)-binding Rossmann-like Domain"/>
    <property type="match status" value="1"/>
</dbReference>
<evidence type="ECO:0000259" key="4">
    <source>
        <dbReference type="Pfam" id="PF22725"/>
    </source>
</evidence>
<comment type="similarity">
    <text evidence="1">Belongs to the Gfo/Idh/MocA family.</text>
</comment>
<dbReference type="GO" id="GO:0000166">
    <property type="term" value="F:nucleotide binding"/>
    <property type="evidence" value="ECO:0007669"/>
    <property type="project" value="InterPro"/>
</dbReference>
<dbReference type="InterPro" id="IPR055170">
    <property type="entry name" value="GFO_IDH_MocA-like_dom"/>
</dbReference>
<dbReference type="PANTHER" id="PTHR42840">
    <property type="entry name" value="NAD(P)-BINDING ROSSMANN-FOLD SUPERFAMILY PROTEIN-RELATED"/>
    <property type="match status" value="1"/>
</dbReference>
<dbReference type="AlphaFoldDB" id="S5TMT8"/>
<dbReference type="SUPFAM" id="SSF55347">
    <property type="entry name" value="Glyceraldehyde-3-phosphate dehydrogenase-like, C-terminal domain"/>
    <property type="match status" value="1"/>
</dbReference>
<protein>
    <submittedName>
        <fullName evidence="5">Inositol 2-dehydrogenase</fullName>
    </submittedName>
</protein>
<keyword evidence="2" id="KW-0560">Oxidoreductase</keyword>
<dbReference type="SUPFAM" id="SSF51735">
    <property type="entry name" value="NAD(P)-binding Rossmann-fold domains"/>
    <property type="match status" value="1"/>
</dbReference>
<dbReference type="Pfam" id="PF22725">
    <property type="entry name" value="GFO_IDH_MocA_C3"/>
    <property type="match status" value="1"/>
</dbReference>
<proteinExistence type="inferred from homology"/>
<evidence type="ECO:0000259" key="3">
    <source>
        <dbReference type="Pfam" id="PF01408"/>
    </source>
</evidence>
<dbReference type="GO" id="GO:0016491">
    <property type="term" value="F:oxidoreductase activity"/>
    <property type="evidence" value="ECO:0007669"/>
    <property type="project" value="UniProtKB-KW"/>
</dbReference>
<accession>S5TMT8</accession>
<feature type="domain" description="Gfo/Idh/MocA-like oxidoreductase N-terminal" evidence="3">
    <location>
        <begin position="2"/>
        <end position="108"/>
    </location>
</feature>
<evidence type="ECO:0000256" key="2">
    <source>
        <dbReference type="ARBA" id="ARBA00023002"/>
    </source>
</evidence>